<evidence type="ECO:0000313" key="3">
    <source>
        <dbReference type="Proteomes" id="UP000636960"/>
    </source>
</evidence>
<dbReference type="RefSeq" id="WP_203785528.1">
    <property type="nucleotide sequence ID" value="NZ_BOMV01000063.1"/>
</dbReference>
<protein>
    <submittedName>
        <fullName evidence="2">Uncharacterized protein</fullName>
    </submittedName>
</protein>
<keyword evidence="3" id="KW-1185">Reference proteome</keyword>
<evidence type="ECO:0000256" key="1">
    <source>
        <dbReference type="SAM" id="Phobius"/>
    </source>
</evidence>
<keyword evidence="1" id="KW-0472">Membrane</keyword>
<reference evidence="2" key="1">
    <citation type="submission" date="2021-01" db="EMBL/GenBank/DDBJ databases">
        <title>Whole genome shotgun sequence of Actinoplanes rishiriensis NBRC 108556.</title>
        <authorList>
            <person name="Komaki H."/>
            <person name="Tamura T."/>
        </authorList>
    </citation>
    <scope>NUCLEOTIDE SEQUENCE</scope>
    <source>
        <strain evidence="2">NBRC 108556</strain>
    </source>
</reference>
<organism evidence="2 3">
    <name type="scientific">Paractinoplanes rishiriensis</name>
    <dbReference type="NCBI Taxonomy" id="1050105"/>
    <lineage>
        <taxon>Bacteria</taxon>
        <taxon>Bacillati</taxon>
        <taxon>Actinomycetota</taxon>
        <taxon>Actinomycetes</taxon>
        <taxon>Micromonosporales</taxon>
        <taxon>Micromonosporaceae</taxon>
        <taxon>Paractinoplanes</taxon>
    </lineage>
</organism>
<gene>
    <name evidence="2" type="ORF">Ari01nite_59670</name>
</gene>
<sequence length="137" mass="14894">MSTQRERQVTYWVLGAFFLLMTIGLVMIYNTNKETEVAKEKAAELSAELSSAGIRVPPMEQIYRVLGDDGGAVCADTSEALTKGLLYGRITNGAAGPGQRPVIADNKVVQAELLIIKVYCPEKLTQFQTAVDTLKLA</sequence>
<comment type="caution">
    <text evidence="2">The sequence shown here is derived from an EMBL/GenBank/DDBJ whole genome shotgun (WGS) entry which is preliminary data.</text>
</comment>
<keyword evidence="1" id="KW-0812">Transmembrane</keyword>
<proteinExistence type="predicted"/>
<evidence type="ECO:0000313" key="2">
    <source>
        <dbReference type="EMBL" id="GIE98502.1"/>
    </source>
</evidence>
<accession>A0A919K458</accession>
<dbReference type="AlphaFoldDB" id="A0A919K458"/>
<dbReference type="Proteomes" id="UP000636960">
    <property type="component" value="Unassembled WGS sequence"/>
</dbReference>
<name>A0A919K458_9ACTN</name>
<feature type="transmembrane region" description="Helical" evidence="1">
    <location>
        <begin position="9"/>
        <end position="29"/>
    </location>
</feature>
<dbReference type="EMBL" id="BOMV01000063">
    <property type="protein sequence ID" value="GIE98502.1"/>
    <property type="molecule type" value="Genomic_DNA"/>
</dbReference>
<keyword evidence="1" id="KW-1133">Transmembrane helix</keyword>